<evidence type="ECO:0000256" key="2">
    <source>
        <dbReference type="ARBA" id="ARBA00023125"/>
    </source>
</evidence>
<dbReference type="GO" id="GO:0009307">
    <property type="term" value="P:DNA restriction-modification system"/>
    <property type="evidence" value="ECO:0007669"/>
    <property type="project" value="UniProtKB-KW"/>
</dbReference>
<accession>V5EPT1</accession>
<dbReference type="Proteomes" id="UP000030675">
    <property type="component" value="Unassembled WGS sequence"/>
</dbReference>
<dbReference type="SUPFAM" id="SSF116734">
    <property type="entry name" value="DNA methylase specificity domain"/>
    <property type="match status" value="1"/>
</dbReference>
<protein>
    <submittedName>
        <fullName evidence="3">Putative type I restriction-modification system, S subunit</fullName>
    </submittedName>
</protein>
<name>V5EPT1_PHOLE</name>
<evidence type="ECO:0000313" key="3">
    <source>
        <dbReference type="EMBL" id="GAD31781.1"/>
    </source>
</evidence>
<dbReference type="eggNOG" id="COG0732">
    <property type="taxonomic scope" value="Bacteria"/>
</dbReference>
<dbReference type="AlphaFoldDB" id="V5EPT1"/>
<dbReference type="Gene3D" id="3.90.220.20">
    <property type="entry name" value="DNA methylase specificity domains"/>
    <property type="match status" value="1"/>
</dbReference>
<evidence type="ECO:0000313" key="4">
    <source>
        <dbReference type="Proteomes" id="UP000030675"/>
    </source>
</evidence>
<proteinExistence type="predicted"/>
<reference evidence="4" key="1">
    <citation type="submission" date="2012-12" db="EMBL/GenBank/DDBJ databases">
        <title>Genome Sequence of Photobacterium leiognathi lrivu.4.1.</title>
        <authorList>
            <person name="Urbanczyk H."/>
            <person name="Ogura Y."/>
            <person name="Hayashi T."/>
            <person name="Dunlap P.V."/>
        </authorList>
    </citation>
    <scope>NUCLEOTIDE SEQUENCE [LARGE SCALE GENOMIC DNA]</scope>
    <source>
        <strain evidence="4">lrivu.4.1</strain>
    </source>
</reference>
<gene>
    <name evidence="3" type="ORF">PLEI_3444</name>
</gene>
<sequence>MVCIGGSIGKAAIAHQTMGFNQQINAIRSLQIPLTYLYTTLSTHSFLQELLEKATGSATPIINRGKWEELLVPIAPILMNNTALSPKSMN</sequence>
<dbReference type="EMBL" id="DF196821">
    <property type="protein sequence ID" value="GAD31781.1"/>
    <property type="molecule type" value="Genomic_DNA"/>
</dbReference>
<keyword evidence="2" id="KW-0238">DNA-binding</keyword>
<dbReference type="HOGENOM" id="CLU_2438214_0_0_6"/>
<organism evidence="3 4">
    <name type="scientific">Photobacterium leiognathi lrivu.4.1</name>
    <dbReference type="NCBI Taxonomy" id="1248232"/>
    <lineage>
        <taxon>Bacteria</taxon>
        <taxon>Pseudomonadati</taxon>
        <taxon>Pseudomonadota</taxon>
        <taxon>Gammaproteobacteria</taxon>
        <taxon>Vibrionales</taxon>
        <taxon>Vibrionaceae</taxon>
        <taxon>Photobacterium</taxon>
    </lineage>
</organism>
<evidence type="ECO:0000256" key="1">
    <source>
        <dbReference type="ARBA" id="ARBA00022747"/>
    </source>
</evidence>
<dbReference type="GO" id="GO:0003677">
    <property type="term" value="F:DNA binding"/>
    <property type="evidence" value="ECO:0007669"/>
    <property type="project" value="UniProtKB-KW"/>
</dbReference>
<keyword evidence="1" id="KW-0680">Restriction system</keyword>
<dbReference type="InterPro" id="IPR044946">
    <property type="entry name" value="Restrct_endonuc_typeI_TRD_sf"/>
</dbReference>